<dbReference type="AlphaFoldDB" id="A0A0E9QZ54"/>
<evidence type="ECO:0000313" key="1">
    <source>
        <dbReference type="EMBL" id="JAH21520.1"/>
    </source>
</evidence>
<proteinExistence type="predicted"/>
<name>A0A0E9QZ54_ANGAN</name>
<sequence>MELLSFHLFLRLQEITVVGRCSSLSFYVEPMHSWLNYRELHLSPLLCSVTVLFSAS</sequence>
<reference evidence="1" key="1">
    <citation type="submission" date="2014-11" db="EMBL/GenBank/DDBJ databases">
        <authorList>
            <person name="Amaro Gonzalez C."/>
        </authorList>
    </citation>
    <scope>NUCLEOTIDE SEQUENCE</scope>
</reference>
<accession>A0A0E9QZ54</accession>
<dbReference type="EMBL" id="GBXM01087057">
    <property type="protein sequence ID" value="JAH21520.1"/>
    <property type="molecule type" value="Transcribed_RNA"/>
</dbReference>
<protein>
    <submittedName>
        <fullName evidence="1">Uncharacterized protein</fullName>
    </submittedName>
</protein>
<reference evidence="1" key="2">
    <citation type="journal article" date="2015" name="Fish Shellfish Immunol.">
        <title>Early steps in the European eel (Anguilla anguilla)-Vibrio vulnificus interaction in the gills: Role of the RtxA13 toxin.</title>
        <authorList>
            <person name="Callol A."/>
            <person name="Pajuelo D."/>
            <person name="Ebbesson L."/>
            <person name="Teles M."/>
            <person name="MacKenzie S."/>
            <person name="Amaro C."/>
        </authorList>
    </citation>
    <scope>NUCLEOTIDE SEQUENCE</scope>
</reference>
<organism evidence="1">
    <name type="scientific">Anguilla anguilla</name>
    <name type="common">European freshwater eel</name>
    <name type="synonym">Muraena anguilla</name>
    <dbReference type="NCBI Taxonomy" id="7936"/>
    <lineage>
        <taxon>Eukaryota</taxon>
        <taxon>Metazoa</taxon>
        <taxon>Chordata</taxon>
        <taxon>Craniata</taxon>
        <taxon>Vertebrata</taxon>
        <taxon>Euteleostomi</taxon>
        <taxon>Actinopterygii</taxon>
        <taxon>Neopterygii</taxon>
        <taxon>Teleostei</taxon>
        <taxon>Anguilliformes</taxon>
        <taxon>Anguillidae</taxon>
        <taxon>Anguilla</taxon>
    </lineage>
</organism>